<feature type="coiled-coil region" evidence="1">
    <location>
        <begin position="142"/>
        <end position="253"/>
    </location>
</feature>
<evidence type="ECO:0000313" key="3">
    <source>
        <dbReference type="Proteomes" id="UP000317839"/>
    </source>
</evidence>
<comment type="caution">
    <text evidence="2">The sequence shown here is derived from an EMBL/GenBank/DDBJ whole genome shotgun (WGS) entry which is preliminary data.</text>
</comment>
<dbReference type="RefSeq" id="WP_142943617.1">
    <property type="nucleotide sequence ID" value="NZ_VIKR01000005.1"/>
</dbReference>
<dbReference type="AlphaFoldDB" id="A0A545T4W6"/>
<organism evidence="2 3">
    <name type="scientific">Aliikangiella marina</name>
    <dbReference type="NCBI Taxonomy" id="1712262"/>
    <lineage>
        <taxon>Bacteria</taxon>
        <taxon>Pseudomonadati</taxon>
        <taxon>Pseudomonadota</taxon>
        <taxon>Gammaproteobacteria</taxon>
        <taxon>Oceanospirillales</taxon>
        <taxon>Pleioneaceae</taxon>
        <taxon>Aliikangiella</taxon>
    </lineage>
</organism>
<protein>
    <submittedName>
        <fullName evidence="2">Uncharacterized protein</fullName>
    </submittedName>
</protein>
<keyword evidence="3" id="KW-1185">Reference proteome</keyword>
<name>A0A545T4W6_9GAMM</name>
<reference evidence="2 3" key="1">
    <citation type="submission" date="2019-06" db="EMBL/GenBank/DDBJ databases">
        <title>Draft genome of Aliikangiella marina GYP-15.</title>
        <authorList>
            <person name="Wang G."/>
        </authorList>
    </citation>
    <scope>NUCLEOTIDE SEQUENCE [LARGE SCALE GENOMIC DNA]</scope>
    <source>
        <strain evidence="2 3">GYP-15</strain>
    </source>
</reference>
<proteinExistence type="predicted"/>
<evidence type="ECO:0000313" key="2">
    <source>
        <dbReference type="EMBL" id="TQV72287.1"/>
    </source>
</evidence>
<evidence type="ECO:0000256" key="1">
    <source>
        <dbReference type="SAM" id="Coils"/>
    </source>
</evidence>
<dbReference type="Proteomes" id="UP000317839">
    <property type="component" value="Unassembled WGS sequence"/>
</dbReference>
<keyword evidence="1" id="KW-0175">Coiled coil</keyword>
<accession>A0A545T4W6</accession>
<gene>
    <name evidence="2" type="ORF">FLL45_18895</name>
</gene>
<dbReference type="EMBL" id="VIKR01000005">
    <property type="protein sequence ID" value="TQV72287.1"/>
    <property type="molecule type" value="Genomic_DNA"/>
</dbReference>
<sequence>MVSKSFDLDEIKKRTAELSKTWQKKLNYLSESVSRSGMEGASHWLKSHHQIDDLKDALEDLLKASESEEFKLAQVETTFSSFVIPEEDMGQADWYRAASIQLEQFEKSLLEKKTFDKKQITSLINELKYISEANEFHERYQLQSIQAKVKNVYQNLVDALNEFKKIEREKFQQQKEQDKIQAARLQTEKAQAEAKKATMESVKIKEKRLAIIEEKKRLLAEKEKMELEGKQEIEMAEVKAKEAEHQRQAKLQDAYVDLQLEERMNSWSVAEVADILRRKASESGLSEEVQTKVNALIIELKAQ</sequence>
<dbReference type="OrthoDB" id="9829781at2"/>